<evidence type="ECO:0000256" key="9">
    <source>
        <dbReference type="SAM" id="Phobius"/>
    </source>
</evidence>
<evidence type="ECO:0000313" key="12">
    <source>
        <dbReference type="Proteomes" id="UP001595847"/>
    </source>
</evidence>
<gene>
    <name evidence="11" type="ORF">ACFOVU_26110</name>
</gene>
<keyword evidence="6 9" id="KW-1133">Transmembrane helix</keyword>
<feature type="transmembrane region" description="Helical" evidence="9">
    <location>
        <begin position="78"/>
        <end position="98"/>
    </location>
</feature>
<comment type="similarity">
    <text evidence="2">Belongs to the BCCT transporter (TC 2.A.15) family.</text>
</comment>
<dbReference type="Proteomes" id="UP001595847">
    <property type="component" value="Unassembled WGS sequence"/>
</dbReference>
<keyword evidence="5 9" id="KW-0812">Transmembrane</keyword>
<feature type="transmembrane region" description="Helical" evidence="9">
    <location>
        <begin position="142"/>
        <end position="160"/>
    </location>
</feature>
<keyword evidence="3" id="KW-0813">Transport</keyword>
<dbReference type="RefSeq" id="WP_378537839.1">
    <property type="nucleotide sequence ID" value="NZ_JBHSBH010000015.1"/>
</dbReference>
<accession>A0ABV8FVS1</accession>
<keyword evidence="7 9" id="KW-0472">Membrane</keyword>
<name>A0ABV8FVS1_9ACTN</name>
<protein>
    <submittedName>
        <fullName evidence="11">BCCT family transporter</fullName>
    </submittedName>
</protein>
<evidence type="ECO:0000256" key="5">
    <source>
        <dbReference type="ARBA" id="ARBA00022692"/>
    </source>
</evidence>
<feature type="transmembrane region" description="Helical" evidence="9">
    <location>
        <begin position="448"/>
        <end position="466"/>
    </location>
</feature>
<comment type="caution">
    <text evidence="11">The sequence shown here is derived from an EMBL/GenBank/DDBJ whole genome shotgun (WGS) entry which is preliminary data.</text>
</comment>
<feature type="transmembrane region" description="Helical" evidence="9">
    <location>
        <begin position="478"/>
        <end position="502"/>
    </location>
</feature>
<sequence>MFFSSLAVILAFLVAGAAFTDGLSAAGGAVLGWITRYLGWFYIVSATFILGFSLWLMCSRFGRVRLGPDTSRPEFGTWSWFAMLFTAGMGIGLVYYGVYEPAYLTAHPDYGGIGPDPAGDPPPLSGQAAAEAMNATFFHWGLHPWAIYSALGAALGYLCFRKGLPLRPASALYPLIGNRVHGWPGSLVDVLAVFCTVFGLATSLGIGTRQINAGLAFLYGLPNEWWSQLAIVGAITAVAVASLALGLNRGIRPLSVAAMALAAALLALVFATGPTQYLLSGLIDSTGHYLQHLPETSLAVADPATNEEGFAYQAHWTLFYWGWWISWSPFVGMFMARVSYGRTVREFIAGALLAPAGVSVAWFGVFGWAGIHYDGGGAGVISGSPEDQAVFALLEALPIGDGLLFTLAALLVLAAVVLFFATSSDSGSLVVDMLTNGSDPHPVKAQRLLWGLAQGLVAAVLIVSAAGPASAADPIVTLQLVATGVTGLPFAVVLVLVCVGLARALRSEDPPSPAPRGEGGPDTVAAVDVGPAPLAADDPV</sequence>
<keyword evidence="4" id="KW-1003">Cell membrane</keyword>
<dbReference type="PANTHER" id="PTHR30047">
    <property type="entry name" value="HIGH-AFFINITY CHOLINE TRANSPORT PROTEIN-RELATED"/>
    <property type="match status" value="1"/>
</dbReference>
<dbReference type="InterPro" id="IPR000060">
    <property type="entry name" value="BCCT_transptr"/>
</dbReference>
<feature type="transmembrane region" description="Helical" evidence="9">
    <location>
        <begin position="318"/>
        <end position="336"/>
    </location>
</feature>
<feature type="transmembrane region" description="Helical" evidence="9">
    <location>
        <begin position="187"/>
        <end position="206"/>
    </location>
</feature>
<proteinExistence type="inferred from homology"/>
<evidence type="ECO:0000256" key="8">
    <source>
        <dbReference type="SAM" id="MobiDB-lite"/>
    </source>
</evidence>
<feature type="transmembrane region" description="Helical" evidence="9">
    <location>
        <begin position="348"/>
        <end position="371"/>
    </location>
</feature>
<feature type="transmembrane region" description="Helical" evidence="9">
    <location>
        <begin position="254"/>
        <end position="272"/>
    </location>
</feature>
<feature type="transmembrane region" description="Helical" evidence="9">
    <location>
        <begin position="226"/>
        <end position="247"/>
    </location>
</feature>
<evidence type="ECO:0000313" key="11">
    <source>
        <dbReference type="EMBL" id="MFC3999413.1"/>
    </source>
</evidence>
<reference evidence="12" key="1">
    <citation type="journal article" date="2019" name="Int. J. Syst. Evol. Microbiol.">
        <title>The Global Catalogue of Microorganisms (GCM) 10K type strain sequencing project: providing services to taxonomists for standard genome sequencing and annotation.</title>
        <authorList>
            <consortium name="The Broad Institute Genomics Platform"/>
            <consortium name="The Broad Institute Genome Sequencing Center for Infectious Disease"/>
            <person name="Wu L."/>
            <person name="Ma J."/>
        </authorList>
    </citation>
    <scope>NUCLEOTIDE SEQUENCE [LARGE SCALE GENOMIC DNA]</scope>
    <source>
        <strain evidence="12">TBRC 1826</strain>
    </source>
</reference>
<evidence type="ECO:0000256" key="7">
    <source>
        <dbReference type="ARBA" id="ARBA00023136"/>
    </source>
</evidence>
<keyword evidence="10" id="KW-0732">Signal</keyword>
<dbReference type="Pfam" id="PF02028">
    <property type="entry name" value="BCCT"/>
    <property type="match status" value="1"/>
</dbReference>
<evidence type="ECO:0000256" key="4">
    <source>
        <dbReference type="ARBA" id="ARBA00022475"/>
    </source>
</evidence>
<feature type="chain" id="PRO_5045062210" evidence="10">
    <location>
        <begin position="21"/>
        <end position="540"/>
    </location>
</feature>
<organism evidence="11 12">
    <name type="scientific">Nocardiopsis sediminis</name>
    <dbReference type="NCBI Taxonomy" id="1778267"/>
    <lineage>
        <taxon>Bacteria</taxon>
        <taxon>Bacillati</taxon>
        <taxon>Actinomycetota</taxon>
        <taxon>Actinomycetes</taxon>
        <taxon>Streptosporangiales</taxon>
        <taxon>Nocardiopsidaceae</taxon>
        <taxon>Nocardiopsis</taxon>
    </lineage>
</organism>
<evidence type="ECO:0000256" key="6">
    <source>
        <dbReference type="ARBA" id="ARBA00022989"/>
    </source>
</evidence>
<keyword evidence="12" id="KW-1185">Reference proteome</keyword>
<dbReference type="EMBL" id="JBHSBH010000015">
    <property type="protein sequence ID" value="MFC3999413.1"/>
    <property type="molecule type" value="Genomic_DNA"/>
</dbReference>
<feature type="signal peptide" evidence="10">
    <location>
        <begin position="1"/>
        <end position="20"/>
    </location>
</feature>
<evidence type="ECO:0000256" key="3">
    <source>
        <dbReference type="ARBA" id="ARBA00022448"/>
    </source>
</evidence>
<evidence type="ECO:0000256" key="10">
    <source>
        <dbReference type="SAM" id="SignalP"/>
    </source>
</evidence>
<feature type="transmembrane region" description="Helical" evidence="9">
    <location>
        <begin position="38"/>
        <end position="57"/>
    </location>
</feature>
<evidence type="ECO:0000256" key="1">
    <source>
        <dbReference type="ARBA" id="ARBA00004651"/>
    </source>
</evidence>
<dbReference type="NCBIfam" id="TIGR00842">
    <property type="entry name" value="bcct"/>
    <property type="match status" value="1"/>
</dbReference>
<evidence type="ECO:0000256" key="2">
    <source>
        <dbReference type="ARBA" id="ARBA00005658"/>
    </source>
</evidence>
<dbReference type="PANTHER" id="PTHR30047:SF7">
    <property type="entry name" value="HIGH-AFFINITY CHOLINE TRANSPORT PROTEIN"/>
    <property type="match status" value="1"/>
</dbReference>
<feature type="transmembrane region" description="Helical" evidence="9">
    <location>
        <begin position="403"/>
        <end position="421"/>
    </location>
</feature>
<feature type="region of interest" description="Disordered" evidence="8">
    <location>
        <begin position="507"/>
        <end position="540"/>
    </location>
</feature>
<comment type="subcellular location">
    <subcellularLocation>
        <location evidence="1">Cell membrane</location>
        <topology evidence="1">Multi-pass membrane protein</topology>
    </subcellularLocation>
</comment>